<feature type="transmembrane region" description="Helical" evidence="1">
    <location>
        <begin position="95"/>
        <end position="115"/>
    </location>
</feature>
<dbReference type="AlphaFoldDB" id="A0A915EYL4"/>
<evidence type="ECO:0000313" key="2">
    <source>
        <dbReference type="Proteomes" id="UP000887562"/>
    </source>
</evidence>
<feature type="transmembrane region" description="Helical" evidence="1">
    <location>
        <begin position="20"/>
        <end position="43"/>
    </location>
</feature>
<name>A0A915EYL4_9CEST</name>
<dbReference type="Proteomes" id="UP000887562">
    <property type="component" value="Unplaced"/>
</dbReference>
<accession>A0A915EYL4</accession>
<evidence type="ECO:0000256" key="1">
    <source>
        <dbReference type="SAM" id="Phobius"/>
    </source>
</evidence>
<keyword evidence="1" id="KW-0472">Membrane</keyword>
<feature type="transmembrane region" description="Helical" evidence="1">
    <location>
        <begin position="63"/>
        <end position="83"/>
    </location>
</feature>
<proteinExistence type="predicted"/>
<keyword evidence="2" id="KW-1185">Reference proteome</keyword>
<reference evidence="3" key="1">
    <citation type="submission" date="2022-11" db="UniProtKB">
        <authorList>
            <consortium name="WormBaseParasite"/>
        </authorList>
    </citation>
    <scope>IDENTIFICATION</scope>
</reference>
<evidence type="ECO:0000313" key="3">
    <source>
        <dbReference type="WBParaSite" id="maker-E.canG7_contigs_4744-snap-gene-0.26-mRNA-1"/>
    </source>
</evidence>
<keyword evidence="1" id="KW-1133">Transmembrane helix</keyword>
<organism evidence="2 3">
    <name type="scientific">Echinococcus canadensis</name>
    <dbReference type="NCBI Taxonomy" id="519352"/>
    <lineage>
        <taxon>Eukaryota</taxon>
        <taxon>Metazoa</taxon>
        <taxon>Spiralia</taxon>
        <taxon>Lophotrochozoa</taxon>
        <taxon>Platyhelminthes</taxon>
        <taxon>Cestoda</taxon>
        <taxon>Eucestoda</taxon>
        <taxon>Cyclophyllidea</taxon>
        <taxon>Taeniidae</taxon>
        <taxon>Echinococcus</taxon>
        <taxon>Echinococcus canadensis group</taxon>
    </lineage>
</organism>
<sequence length="156" mass="17845">MSTLSPGLINPEDKSSKKIFILCISELASLSPLSGGLISVQCMEKQKTMELRKMLPLFHVDNSILKVAVPFFLIKNFCISRTIRFIKKTTFHKDIIKVEFIIAHKLTLFIIFTILSSEDVGVTMALLFFPLLHSILLAQNHLNRVPKQKRKMRTFI</sequence>
<dbReference type="WBParaSite" id="maker-E.canG7_contigs_4744-snap-gene-0.26-mRNA-1">
    <property type="protein sequence ID" value="maker-E.canG7_contigs_4744-snap-gene-0.26-mRNA-1"/>
    <property type="gene ID" value="EcG7_01734"/>
</dbReference>
<feature type="transmembrane region" description="Helical" evidence="1">
    <location>
        <begin position="121"/>
        <end position="142"/>
    </location>
</feature>
<protein>
    <submittedName>
        <fullName evidence="3">Uncharacterized protein</fullName>
    </submittedName>
</protein>
<keyword evidence="1" id="KW-0812">Transmembrane</keyword>